<dbReference type="OrthoDB" id="9803706at2"/>
<dbReference type="SUPFAM" id="SSF52096">
    <property type="entry name" value="ClpP/crotonase"/>
    <property type="match status" value="2"/>
</dbReference>
<dbReference type="PANTHER" id="PTHR43842">
    <property type="entry name" value="PROPIONYL-COA CARBOXYLASE BETA CHAIN"/>
    <property type="match status" value="1"/>
</dbReference>
<dbReference type="GO" id="GO:0004658">
    <property type="term" value="F:propionyl-CoA carboxylase activity"/>
    <property type="evidence" value="ECO:0007669"/>
    <property type="project" value="TreeGrafter"/>
</dbReference>
<dbReference type="PROSITE" id="PS50989">
    <property type="entry name" value="COA_CT_CTER"/>
    <property type="match status" value="1"/>
</dbReference>
<evidence type="ECO:0000259" key="2">
    <source>
        <dbReference type="PROSITE" id="PS50989"/>
    </source>
</evidence>
<dbReference type="InterPro" id="IPR011762">
    <property type="entry name" value="COA_CT_N"/>
</dbReference>
<dbReference type="EMBL" id="NEVM01000001">
    <property type="protein sequence ID" value="OZI38192.1"/>
    <property type="molecule type" value="Genomic_DNA"/>
</dbReference>
<accession>A0A261SMK7</accession>
<reference evidence="4" key="1">
    <citation type="submission" date="2017-05" db="EMBL/GenBank/DDBJ databases">
        <title>Complete and WGS of Bordetella genogroups.</title>
        <authorList>
            <person name="Spilker T."/>
            <person name="Lipuma J."/>
        </authorList>
    </citation>
    <scope>NUCLEOTIDE SEQUENCE [LARGE SCALE GENOMIC DNA]</scope>
    <source>
        <strain evidence="4">AU16122</strain>
    </source>
</reference>
<dbReference type="RefSeq" id="WP_094852292.1">
    <property type="nucleotide sequence ID" value="NZ_NEVM01000001.1"/>
</dbReference>
<organism evidence="3 4">
    <name type="scientific">Bordetella genomosp. 10</name>
    <dbReference type="NCBI Taxonomy" id="1416804"/>
    <lineage>
        <taxon>Bacteria</taxon>
        <taxon>Pseudomonadati</taxon>
        <taxon>Pseudomonadota</taxon>
        <taxon>Betaproteobacteria</taxon>
        <taxon>Burkholderiales</taxon>
        <taxon>Alcaligenaceae</taxon>
        <taxon>Bordetella</taxon>
    </lineage>
</organism>
<dbReference type="InterPro" id="IPR011763">
    <property type="entry name" value="COA_CT_C"/>
</dbReference>
<dbReference type="Proteomes" id="UP000216020">
    <property type="component" value="Unassembled WGS sequence"/>
</dbReference>
<feature type="domain" description="CoA carboxyltransferase C-terminal" evidence="2">
    <location>
        <begin position="267"/>
        <end position="519"/>
    </location>
</feature>
<gene>
    <name evidence="3" type="ORF">CAL29_07625</name>
</gene>
<dbReference type="Pfam" id="PF01039">
    <property type="entry name" value="Carboxyl_trans"/>
    <property type="match status" value="1"/>
</dbReference>
<dbReference type="InterPro" id="IPR051047">
    <property type="entry name" value="AccD/PCCB"/>
</dbReference>
<evidence type="ECO:0000313" key="4">
    <source>
        <dbReference type="Proteomes" id="UP000216020"/>
    </source>
</evidence>
<dbReference type="InterPro" id="IPR034733">
    <property type="entry name" value="AcCoA_carboxyl_beta"/>
</dbReference>
<feature type="domain" description="CoA carboxyltransferase N-terminal" evidence="1">
    <location>
        <begin position="3"/>
        <end position="260"/>
    </location>
</feature>
<name>A0A261SMK7_9BORD</name>
<evidence type="ECO:0000259" key="1">
    <source>
        <dbReference type="PROSITE" id="PS50980"/>
    </source>
</evidence>
<dbReference type="PROSITE" id="PS50980">
    <property type="entry name" value="COA_CT_NTER"/>
    <property type="match status" value="1"/>
</dbReference>
<evidence type="ECO:0000313" key="3">
    <source>
        <dbReference type="EMBL" id="OZI38192.1"/>
    </source>
</evidence>
<dbReference type="PANTHER" id="PTHR43842:SF2">
    <property type="entry name" value="PROPIONYL-COA CARBOXYLASE BETA CHAIN, MITOCHONDRIAL"/>
    <property type="match status" value="1"/>
</dbReference>
<comment type="caution">
    <text evidence="3">The sequence shown here is derived from an EMBL/GenBank/DDBJ whole genome shotgun (WGS) entry which is preliminary data.</text>
</comment>
<proteinExistence type="predicted"/>
<dbReference type="InterPro" id="IPR029045">
    <property type="entry name" value="ClpP/crotonase-like_dom_sf"/>
</dbReference>
<protein>
    <submittedName>
        <fullName evidence="3">Propionyl-CoA carboxylase</fullName>
    </submittedName>
</protein>
<sequence length="519" mass="56185">MAWEQAYEELALRREQARGMGGPEGVDKQHARGKLTVRERIDALLDPGTFREFGTLAGKAKYTADGDLVRLQPSNSVIGNGRIDGGKVMVAGDDYTIAAGSSESAVADKWVYAERMAHQLHMPLVRLVDTAGGSVRLLEQQQATKIPGYSTWPVIPLLSTVPVVGVALGACAGLGAVKVSASHFSVMVDGISQIFAAGPPVVRQGLSMTLHKDELGGARIAARGGTVSNVAKTEQEAFQQIRRFLSFLPRNVWRVPPVIACDDDPARADVQLNEAIPENRRKPYAVREILKRVFDHGDLFEMARAYGGSTLTCFARLNGYPVGVMANDPMISGGAMTHQSAAKMERFVDLCDTFHLPIVNFVDQPGLMIGPDAEAAGTVPLVYRAAGAIEQAAVPWVSIVIRRAFGVGGGLHGPKYGETGQSLNHRFAWPSAQWGSIPIEGGVAAAYRREIEAAPDPDARREELEAYYRKLASPFRTAEKFGIVDIIQPSETRALLCDWVEDAYEVASTQLGPRARPMR</sequence>
<dbReference type="Gene3D" id="3.90.226.10">
    <property type="entry name" value="2-enoyl-CoA Hydratase, Chain A, domain 1"/>
    <property type="match status" value="2"/>
</dbReference>
<keyword evidence="4" id="KW-1185">Reference proteome</keyword>
<dbReference type="AlphaFoldDB" id="A0A261SMK7"/>